<dbReference type="Gene3D" id="1.10.10.60">
    <property type="entry name" value="Homeodomain-like"/>
    <property type="match status" value="1"/>
</dbReference>
<evidence type="ECO:0000313" key="5">
    <source>
        <dbReference type="Proteomes" id="UP000617555"/>
    </source>
</evidence>
<evidence type="ECO:0000256" key="1">
    <source>
        <dbReference type="ARBA" id="ARBA00023125"/>
    </source>
</evidence>
<gene>
    <name evidence="4" type="ORF">GCM10011607_34120</name>
</gene>
<protein>
    <submittedName>
        <fullName evidence="4">Transcriptional regulator</fullName>
    </submittedName>
</protein>
<comment type="caution">
    <text evidence="4">The sequence shown here is derived from an EMBL/GenBank/DDBJ whole genome shotgun (WGS) entry which is preliminary data.</text>
</comment>
<proteinExistence type="predicted"/>
<dbReference type="EMBL" id="BMII01000033">
    <property type="protein sequence ID" value="GGB70786.1"/>
    <property type="molecule type" value="Genomic_DNA"/>
</dbReference>
<keyword evidence="1 2" id="KW-0238">DNA-binding</keyword>
<dbReference type="PRINTS" id="PR00455">
    <property type="entry name" value="HTHTETR"/>
</dbReference>
<dbReference type="Gene3D" id="1.10.357.10">
    <property type="entry name" value="Tetracycline Repressor, domain 2"/>
    <property type="match status" value="1"/>
</dbReference>
<dbReference type="InterPro" id="IPR001647">
    <property type="entry name" value="HTH_TetR"/>
</dbReference>
<dbReference type="RefSeq" id="WP_188740524.1">
    <property type="nucleotide sequence ID" value="NZ_BMII01000033.1"/>
</dbReference>
<dbReference type="InterPro" id="IPR050109">
    <property type="entry name" value="HTH-type_TetR-like_transc_reg"/>
</dbReference>
<dbReference type="PROSITE" id="PS50977">
    <property type="entry name" value="HTH_TETR_2"/>
    <property type="match status" value="1"/>
</dbReference>
<evidence type="ECO:0000313" key="4">
    <source>
        <dbReference type="EMBL" id="GGB70786.1"/>
    </source>
</evidence>
<dbReference type="SUPFAM" id="SSF46689">
    <property type="entry name" value="Homeodomain-like"/>
    <property type="match status" value="1"/>
</dbReference>
<sequence length="206" mass="23427">MAGNTRTLSDLKREAIIQAATQAFQEFGVKGTSMDKLAELANVSKRTVYNHFSTKEDLVMHLVTEQWQSAIMNITAHYLPNEPLDTQLQSIILKDIEFMVSESHLDLARVAIGYFFYKPDKLKDEVAQLKAQETAMHRWLNDAKADGRLAFDDVKYVVNEIDSLVKGQCFWPQLFKIEDALSDEAKKNIAKNIVALILSRYAIESK</sequence>
<organism evidence="4 5">
    <name type="scientific">Shewanella inventionis</name>
    <dbReference type="NCBI Taxonomy" id="1738770"/>
    <lineage>
        <taxon>Bacteria</taxon>
        <taxon>Pseudomonadati</taxon>
        <taxon>Pseudomonadota</taxon>
        <taxon>Gammaproteobacteria</taxon>
        <taxon>Alteromonadales</taxon>
        <taxon>Shewanellaceae</taxon>
        <taxon>Shewanella</taxon>
    </lineage>
</organism>
<dbReference type="PROSITE" id="PS01081">
    <property type="entry name" value="HTH_TETR_1"/>
    <property type="match status" value="1"/>
</dbReference>
<accession>A0ABQ1JJS2</accession>
<evidence type="ECO:0000259" key="3">
    <source>
        <dbReference type="PROSITE" id="PS50977"/>
    </source>
</evidence>
<feature type="domain" description="HTH tetR-type" evidence="3">
    <location>
        <begin position="10"/>
        <end position="70"/>
    </location>
</feature>
<dbReference type="Pfam" id="PF00440">
    <property type="entry name" value="TetR_N"/>
    <property type="match status" value="1"/>
</dbReference>
<dbReference type="PANTHER" id="PTHR30055">
    <property type="entry name" value="HTH-TYPE TRANSCRIPTIONAL REGULATOR RUTR"/>
    <property type="match status" value="1"/>
</dbReference>
<evidence type="ECO:0000256" key="2">
    <source>
        <dbReference type="PROSITE-ProRule" id="PRU00335"/>
    </source>
</evidence>
<dbReference type="InterPro" id="IPR039536">
    <property type="entry name" value="TetR_C_Proteobacteria"/>
</dbReference>
<dbReference type="InterPro" id="IPR023772">
    <property type="entry name" value="DNA-bd_HTH_TetR-type_CS"/>
</dbReference>
<dbReference type="InterPro" id="IPR009057">
    <property type="entry name" value="Homeodomain-like_sf"/>
</dbReference>
<dbReference type="PANTHER" id="PTHR30055:SF224">
    <property type="entry name" value="TRANSCRIPTIONAL REGULATOR TETR FAMILY"/>
    <property type="match status" value="1"/>
</dbReference>
<keyword evidence="5" id="KW-1185">Reference proteome</keyword>
<dbReference type="Proteomes" id="UP000617555">
    <property type="component" value="Unassembled WGS sequence"/>
</dbReference>
<feature type="DNA-binding region" description="H-T-H motif" evidence="2">
    <location>
        <begin position="33"/>
        <end position="52"/>
    </location>
</feature>
<reference evidence="5" key="1">
    <citation type="journal article" date="2019" name="Int. J. Syst. Evol. Microbiol.">
        <title>The Global Catalogue of Microorganisms (GCM) 10K type strain sequencing project: providing services to taxonomists for standard genome sequencing and annotation.</title>
        <authorList>
            <consortium name="The Broad Institute Genomics Platform"/>
            <consortium name="The Broad Institute Genome Sequencing Center for Infectious Disease"/>
            <person name="Wu L."/>
            <person name="Ma J."/>
        </authorList>
    </citation>
    <scope>NUCLEOTIDE SEQUENCE [LARGE SCALE GENOMIC DNA]</scope>
    <source>
        <strain evidence="5">CGMCC 1.15339</strain>
    </source>
</reference>
<dbReference type="Pfam" id="PF14246">
    <property type="entry name" value="TetR_C_7"/>
    <property type="match status" value="1"/>
</dbReference>
<name>A0ABQ1JJS2_9GAMM</name>